<protein>
    <recommendedName>
        <fullName evidence="1">DUF6273 domain-containing protein</fullName>
    </recommendedName>
</protein>
<accession>A0ABM9QHB5</accession>
<evidence type="ECO:0000313" key="3">
    <source>
        <dbReference type="Proteomes" id="UP000027600"/>
    </source>
</evidence>
<dbReference type="EMBL" id="HF545616">
    <property type="protein sequence ID" value="CCO05271.1"/>
    <property type="molecule type" value="Genomic_DNA"/>
</dbReference>
<dbReference type="InterPro" id="IPR046240">
    <property type="entry name" value="DUF6273"/>
</dbReference>
<dbReference type="Pfam" id="PF19789">
    <property type="entry name" value="DUF6273"/>
    <property type="match status" value="1"/>
</dbReference>
<keyword evidence="3" id="KW-1185">Reference proteome</keyword>
<evidence type="ECO:0000313" key="2">
    <source>
        <dbReference type="EMBL" id="CCO05271.1"/>
    </source>
</evidence>
<evidence type="ECO:0000259" key="1">
    <source>
        <dbReference type="Pfam" id="PF19789"/>
    </source>
</evidence>
<organism evidence="2 3">
    <name type="scientific">Ruminococcus bicirculans</name>
    <name type="common">ex Wegman et al. 2014</name>
    <dbReference type="NCBI Taxonomy" id="1160721"/>
    <lineage>
        <taxon>Bacteria</taxon>
        <taxon>Bacillati</taxon>
        <taxon>Bacillota</taxon>
        <taxon>Clostridia</taxon>
        <taxon>Eubacteriales</taxon>
        <taxon>Oscillospiraceae</taxon>
        <taxon>Ruminococcus</taxon>
    </lineage>
</organism>
<reference evidence="2 3" key="1">
    <citation type="journal article" date="2014" name="Int. J. Syst. Evol. Microbiol.">
        <title>Complete genome of a new Firmicutes species belonging to the dominant human colonic microbiota ('Ruminococcus bicirculans') reveals two chromosomes and a selective capacity to utilize plant glucans.</title>
        <authorList>
            <consortium name="NISC Comparative Sequencing Program"/>
            <person name="Wegmann U."/>
            <person name="Louis P."/>
            <person name="Goesmann A."/>
            <person name="Henrissat B."/>
            <person name="Duncan S.H."/>
            <person name="Flint H.J."/>
        </authorList>
    </citation>
    <scope>NUCLEOTIDE SEQUENCE [LARGE SCALE GENOMIC DNA]</scope>
    <source>
        <strain evidence="2 3">80/3</strain>
    </source>
</reference>
<gene>
    <name evidence="2" type="ORF">RBI_I01569</name>
</gene>
<dbReference type="Proteomes" id="UP000027600">
    <property type="component" value="Chromosome I"/>
</dbReference>
<proteinExistence type="predicted"/>
<dbReference type="RefSeq" id="WP_038672188.1">
    <property type="nucleotide sequence ID" value="NZ_HF545616.1"/>
</dbReference>
<name>A0ABM9QHB5_9FIRM</name>
<sequence>MAETIDLVRDSTMQGIARSVAAIAANTGGLKINSFADVQAIVRAGMADKVFAIGDQIIAEKETAITATVGNTEGTSGITAATVAADTFIAAVGTSHNGEYEFSYNGAEWHFNGEPVQLSAYGITVTGTPKAGDEVLVHETTNKLVFDIIGIDHDTPADSQFEHSLTLQLHDLYQNIQFDSTEAIYYAREELVAGTYNITLPAGYDVENGGGKTYQFTLTKPVPAAGQIMFPWAYQQQASATKVSTYVNANASAVIETVSVQEGSEGTSLGMADGTVSDLNHIHRARYGSNNWAESDLRMRLNSSAAPGGTWTRQSKFSRKPSWADTESGFLRGVDPDFLSVLGEVTKVTALNTLTDGGGSKTSTEKIFLLSCSEVYGNFENSVDEGAAYPYYKNYSDFASKNDGNDTNRIKYQSNGTPYYWWLRAPDTGNALYVRDVYPTGAINYSGAYNSNGLAPACCII</sequence>
<feature type="domain" description="DUF6273" evidence="1">
    <location>
        <begin position="278"/>
        <end position="460"/>
    </location>
</feature>